<keyword evidence="2" id="KW-1185">Reference proteome</keyword>
<organism evidence="1 2">
    <name type="scientific">Peronosclerospora sorghi</name>
    <dbReference type="NCBI Taxonomy" id="230839"/>
    <lineage>
        <taxon>Eukaryota</taxon>
        <taxon>Sar</taxon>
        <taxon>Stramenopiles</taxon>
        <taxon>Oomycota</taxon>
        <taxon>Peronosporomycetes</taxon>
        <taxon>Peronosporales</taxon>
        <taxon>Peronosporaceae</taxon>
        <taxon>Peronosclerospora</taxon>
    </lineage>
</organism>
<evidence type="ECO:0000313" key="1">
    <source>
        <dbReference type="EMBL" id="KAI9906589.1"/>
    </source>
</evidence>
<dbReference type="Proteomes" id="UP001163321">
    <property type="component" value="Chromosome 8"/>
</dbReference>
<comment type="caution">
    <text evidence="1">The sequence shown here is derived from an EMBL/GenBank/DDBJ whole genome shotgun (WGS) entry which is preliminary data.</text>
</comment>
<dbReference type="EMBL" id="CM047587">
    <property type="protein sequence ID" value="KAI9906589.1"/>
    <property type="molecule type" value="Genomic_DNA"/>
</dbReference>
<gene>
    <name evidence="1" type="ORF">PsorP6_004135</name>
</gene>
<evidence type="ECO:0000313" key="2">
    <source>
        <dbReference type="Proteomes" id="UP001163321"/>
    </source>
</evidence>
<accession>A0ACC0VKY5</accession>
<reference evidence="1 2" key="1">
    <citation type="journal article" date="2022" name="bioRxiv">
        <title>The genome of the oomycete Peronosclerospora sorghi, a cosmopolitan pathogen of maize and sorghum, is inflated with dispersed pseudogenes.</title>
        <authorList>
            <person name="Fletcher K."/>
            <person name="Martin F."/>
            <person name="Isakeit T."/>
            <person name="Cavanaugh K."/>
            <person name="Magill C."/>
            <person name="Michelmore R."/>
        </authorList>
    </citation>
    <scope>NUCLEOTIDE SEQUENCE [LARGE SCALE GENOMIC DNA]</scope>
    <source>
        <strain evidence="1">P6</strain>
    </source>
</reference>
<sequence>MAKPVSKQNGAKVGISIHAEQCATQHCRCNFPSTSPHCDLYKSPAKYFGPGEYLLADSAYASRSTVVPCYKSPAALVQ</sequence>
<proteinExistence type="predicted"/>
<protein>
    <submittedName>
        <fullName evidence="1">Uncharacterized protein</fullName>
    </submittedName>
</protein>
<name>A0ACC0VKY5_9STRA</name>